<dbReference type="SUPFAM" id="SSF52540">
    <property type="entry name" value="P-loop containing nucleoside triphosphate hydrolases"/>
    <property type="match status" value="1"/>
</dbReference>
<evidence type="ECO:0000256" key="5">
    <source>
        <dbReference type="SAM" id="MobiDB-lite"/>
    </source>
</evidence>
<dbReference type="InterPro" id="IPR001841">
    <property type="entry name" value="Znf_RING"/>
</dbReference>
<organism evidence="8 9">
    <name type="scientific">Apiospora phragmitis</name>
    <dbReference type="NCBI Taxonomy" id="2905665"/>
    <lineage>
        <taxon>Eukaryota</taxon>
        <taxon>Fungi</taxon>
        <taxon>Dikarya</taxon>
        <taxon>Ascomycota</taxon>
        <taxon>Pezizomycotina</taxon>
        <taxon>Sordariomycetes</taxon>
        <taxon>Xylariomycetidae</taxon>
        <taxon>Amphisphaeriales</taxon>
        <taxon>Apiosporaceae</taxon>
        <taxon>Apiospora</taxon>
    </lineage>
</organism>
<dbReference type="Gene3D" id="3.40.50.300">
    <property type="entry name" value="P-loop containing nucleotide triphosphate hydrolases"/>
    <property type="match status" value="1"/>
</dbReference>
<keyword evidence="4" id="KW-0862">Zinc</keyword>
<keyword evidence="3" id="KW-0067">ATP-binding</keyword>
<dbReference type="RefSeq" id="XP_066716679.1">
    <property type="nucleotide sequence ID" value="XM_066857410.1"/>
</dbReference>
<evidence type="ECO:0000259" key="7">
    <source>
        <dbReference type="PROSITE" id="PS51194"/>
    </source>
</evidence>
<evidence type="ECO:0000256" key="1">
    <source>
        <dbReference type="ARBA" id="ARBA00022741"/>
    </source>
</evidence>
<dbReference type="GeneID" id="92090473"/>
<name>A0ABR1VDU4_9PEZI</name>
<dbReference type="Pfam" id="PF00271">
    <property type="entry name" value="Helicase_C"/>
    <property type="match status" value="1"/>
</dbReference>
<proteinExistence type="predicted"/>
<feature type="domain" description="RING-type" evidence="6">
    <location>
        <begin position="374"/>
        <end position="427"/>
    </location>
</feature>
<protein>
    <submittedName>
        <fullName evidence="8">Uncharacterized protein</fullName>
    </submittedName>
</protein>
<gene>
    <name evidence="8" type="ORF">PG994_006001</name>
</gene>
<dbReference type="PROSITE" id="PS50089">
    <property type="entry name" value="ZF_RING_2"/>
    <property type="match status" value="1"/>
</dbReference>
<evidence type="ECO:0000256" key="3">
    <source>
        <dbReference type="ARBA" id="ARBA00022840"/>
    </source>
</evidence>
<dbReference type="CDD" id="cd18793">
    <property type="entry name" value="SF2_C_SNF"/>
    <property type="match status" value="1"/>
</dbReference>
<keyword evidence="2" id="KW-0378">Hydrolase</keyword>
<keyword evidence="9" id="KW-1185">Reference proteome</keyword>
<evidence type="ECO:0000256" key="2">
    <source>
        <dbReference type="ARBA" id="ARBA00022801"/>
    </source>
</evidence>
<dbReference type="PANTHER" id="PTHR45626">
    <property type="entry name" value="TRANSCRIPTION TERMINATION FACTOR 2-RELATED"/>
    <property type="match status" value="1"/>
</dbReference>
<feature type="domain" description="Helicase C-terminal" evidence="7">
    <location>
        <begin position="453"/>
        <end position="607"/>
    </location>
</feature>
<keyword evidence="4" id="KW-0863">Zinc-finger</keyword>
<evidence type="ECO:0000259" key="6">
    <source>
        <dbReference type="PROSITE" id="PS50089"/>
    </source>
</evidence>
<dbReference type="InterPro" id="IPR027417">
    <property type="entry name" value="P-loop_NTPase"/>
</dbReference>
<dbReference type="InterPro" id="IPR050628">
    <property type="entry name" value="SNF2_RAD54_helicase_TF"/>
</dbReference>
<keyword evidence="1" id="KW-0547">Nucleotide-binding</keyword>
<reference evidence="8 9" key="1">
    <citation type="submission" date="2023-01" db="EMBL/GenBank/DDBJ databases">
        <title>Analysis of 21 Apiospora genomes using comparative genomics revels a genus with tremendous synthesis potential of carbohydrate active enzymes and secondary metabolites.</title>
        <authorList>
            <person name="Sorensen T."/>
        </authorList>
    </citation>
    <scope>NUCLEOTIDE SEQUENCE [LARGE SCALE GENOMIC DNA]</scope>
    <source>
        <strain evidence="8 9">CBS 135458</strain>
    </source>
</reference>
<evidence type="ECO:0000313" key="8">
    <source>
        <dbReference type="EMBL" id="KAK8069385.1"/>
    </source>
</evidence>
<dbReference type="InterPro" id="IPR049730">
    <property type="entry name" value="SNF2/RAD54-like_C"/>
</dbReference>
<dbReference type="PROSITE" id="PS51194">
    <property type="entry name" value="HELICASE_CTER"/>
    <property type="match status" value="1"/>
</dbReference>
<dbReference type="SMART" id="SM00490">
    <property type="entry name" value="HELICc"/>
    <property type="match status" value="1"/>
</dbReference>
<dbReference type="InterPro" id="IPR001650">
    <property type="entry name" value="Helicase_C-like"/>
</dbReference>
<comment type="caution">
    <text evidence="8">The sequence shown here is derived from an EMBL/GenBank/DDBJ whole genome shotgun (WGS) entry which is preliminary data.</text>
</comment>
<evidence type="ECO:0000313" key="9">
    <source>
        <dbReference type="Proteomes" id="UP001480595"/>
    </source>
</evidence>
<keyword evidence="4" id="KW-0479">Metal-binding</keyword>
<dbReference type="EMBL" id="JAQQWL010000006">
    <property type="protein sequence ID" value="KAK8069385.1"/>
    <property type="molecule type" value="Genomic_DNA"/>
</dbReference>
<feature type="region of interest" description="Disordered" evidence="5">
    <location>
        <begin position="1"/>
        <end position="27"/>
    </location>
</feature>
<sequence>MDFTPFVTERCESQEQATFPPSDYNYQQSNLTTEHAKDPLEAFTLAPIAPGYGDSFAQEAVSELPGGELPDVVTLFRWTPKERTLHTSQDSDKPGHPGWEPLSVCVQEECAYLSTESGQAVSRTGRKDTSNIRLQVVLLVIGRHDVADEAARLLAQNHLFLQQPHENLNVHPYFNPHSLHIPELLQGAGYAEEVSRHMRDEVTECSAHGSTYDLSGPGLVDLILNIDEFYKHVPGHDYLQEAHIDGRIRTPLKGHQKVAVDFMLRRESGVSQSCRGLWATHTSDDGLPVTLPNAEAFVKQDESRARATLVVVPSERRQELGTKLSEVELVLTTYGTIMVESSSSNFSGRKWRIVISLQPDEILAKLQQAGQAMCFYCSADIESLGDMMNAYDSGILTQCSNLVCSDCLSQYHEEFTALLAPRCPICKFEHGIAELTPKAHDAGLNTQRNFPTKVRALVEDVQTHSLSKKCLIFSFWKKTLDMIGQALENRGLSYLRVDGNMSAKKRNEALHQFQRNSSCRILMMTFSTGGVGLNGFTVANRIYIMEPQWNPAMEQQAIGRVLRIDQDQPVTVIVQSKQLRKLQLASGGFRAGEDGSQEQPSMLQQLVMALEAQFGEDQETI</sequence>
<accession>A0ABR1VDU4</accession>
<evidence type="ECO:0000256" key="4">
    <source>
        <dbReference type="PROSITE-ProRule" id="PRU00175"/>
    </source>
</evidence>
<dbReference type="Proteomes" id="UP001480595">
    <property type="component" value="Unassembled WGS sequence"/>
</dbReference>
<feature type="compositionally biased region" description="Polar residues" evidence="5">
    <location>
        <begin position="14"/>
        <end position="27"/>
    </location>
</feature>